<keyword evidence="2" id="KW-1185">Reference proteome</keyword>
<evidence type="ECO:0000313" key="2">
    <source>
        <dbReference type="Proteomes" id="UP000079169"/>
    </source>
</evidence>
<name>A0A1S4E723_DIACI</name>
<dbReference type="PaxDb" id="121845-A0A1S4E723"/>
<dbReference type="GeneID" id="103505636"/>
<evidence type="ECO:0000256" key="1">
    <source>
        <dbReference type="SAM" id="MobiDB-lite"/>
    </source>
</evidence>
<organism evidence="2 3">
    <name type="scientific">Diaphorina citri</name>
    <name type="common">Asian citrus psyllid</name>
    <dbReference type="NCBI Taxonomy" id="121845"/>
    <lineage>
        <taxon>Eukaryota</taxon>
        <taxon>Metazoa</taxon>
        <taxon>Ecdysozoa</taxon>
        <taxon>Arthropoda</taxon>
        <taxon>Hexapoda</taxon>
        <taxon>Insecta</taxon>
        <taxon>Pterygota</taxon>
        <taxon>Neoptera</taxon>
        <taxon>Paraneoptera</taxon>
        <taxon>Hemiptera</taxon>
        <taxon>Sternorrhyncha</taxon>
        <taxon>Psylloidea</taxon>
        <taxon>Psyllidae</taxon>
        <taxon>Diaphorininae</taxon>
        <taxon>Diaphorina</taxon>
    </lineage>
</organism>
<evidence type="ECO:0000313" key="3">
    <source>
        <dbReference type="RefSeq" id="XP_017298000.1"/>
    </source>
</evidence>
<reference evidence="3" key="1">
    <citation type="submission" date="2025-08" db="UniProtKB">
        <authorList>
            <consortium name="RefSeq"/>
        </authorList>
    </citation>
    <scope>IDENTIFICATION</scope>
</reference>
<dbReference type="KEGG" id="dci:103505636"/>
<dbReference type="Proteomes" id="UP000079169">
    <property type="component" value="Unplaced"/>
</dbReference>
<proteinExistence type="predicted"/>
<protein>
    <submittedName>
        <fullName evidence="3">Hornerin-like</fullName>
    </submittedName>
</protein>
<feature type="compositionally biased region" description="Polar residues" evidence="1">
    <location>
        <begin position="1"/>
        <end position="34"/>
    </location>
</feature>
<sequence length="172" mass="19808">MSSYFNSGYRSRSLSHRSPNNYLDSQGLRASSSYRSHRPRTYSRYDNEQLPGYSGRYGNRDYSHEHDEEVYNYREALGKLRGARIAQGEIDRQRHGGHSGGYGRYYGDYGYGYGRHGGGYGRHGGGGFGHQGYNDDNDYDQHTYSDFPYYQGYDYSRGHHGVFGDDDDDYDD</sequence>
<feature type="region of interest" description="Disordered" evidence="1">
    <location>
        <begin position="1"/>
        <end position="61"/>
    </location>
</feature>
<dbReference type="RefSeq" id="XP_017298000.1">
    <property type="nucleotide sequence ID" value="XM_017442511.1"/>
</dbReference>
<dbReference type="AlphaFoldDB" id="A0A1S4E723"/>
<accession>A0A1S4E723</accession>
<gene>
    <name evidence="3" type="primary">LOC103505636</name>
</gene>